<comment type="similarity">
    <text evidence="1 2">Belongs to the complex I subunit 6 family.</text>
</comment>
<sequence length="165" mass="17502">MIDAFLLYAFLGLALASSAAMLALRHPMHVALALVTAMLALAGVYAMLGAHAVAVFQVLIYVGAVMVFMVYVIMLLDVRDASYARRYTAFLWPAAIGAAALLAFLGHEVWQGLAPFVAGEALGVQAFSVVFLNEYWVAFEVVSVLLVAAVVGALAVVEVGRARRG</sequence>
<evidence type="ECO:0000313" key="3">
    <source>
        <dbReference type="EMBL" id="QJR14211.1"/>
    </source>
</evidence>
<dbReference type="RefSeq" id="WP_171160993.1">
    <property type="nucleotide sequence ID" value="NZ_CP053073.1"/>
</dbReference>
<dbReference type="Proteomes" id="UP000503096">
    <property type="component" value="Chromosome"/>
</dbReference>
<dbReference type="PANTHER" id="PTHR33269">
    <property type="entry name" value="NADH-UBIQUINONE OXIDOREDUCTASE CHAIN 6"/>
    <property type="match status" value="1"/>
</dbReference>
<dbReference type="AlphaFoldDB" id="A0A6M4H3M8"/>
<dbReference type="GO" id="GO:0008137">
    <property type="term" value="F:NADH dehydrogenase (ubiquinone) activity"/>
    <property type="evidence" value="ECO:0007669"/>
    <property type="project" value="UniProtKB-UniRule"/>
</dbReference>
<dbReference type="PANTHER" id="PTHR33269:SF17">
    <property type="entry name" value="NADH-UBIQUINONE OXIDOREDUCTASE CHAIN 6"/>
    <property type="match status" value="1"/>
</dbReference>
<comment type="function">
    <text evidence="2">NDH-1 shuttles electrons from NADH, via FMN and iron-sulfur (Fe-S) centers, to quinones in the respiratory chain. Couples the redox reaction to proton translocation (for every two electrons transferred, four hydrogen ions are translocated across the cytoplasmic membrane), and thus conserves the redox energy in a proton gradient.</text>
</comment>
<evidence type="ECO:0000256" key="2">
    <source>
        <dbReference type="RuleBase" id="RU004429"/>
    </source>
</evidence>
<dbReference type="Pfam" id="PF00499">
    <property type="entry name" value="Oxidored_q3"/>
    <property type="match status" value="1"/>
</dbReference>
<keyword evidence="4" id="KW-1185">Reference proteome</keyword>
<feature type="transmembrane region" description="Helical" evidence="2">
    <location>
        <begin position="88"/>
        <end position="106"/>
    </location>
</feature>
<feature type="transmembrane region" description="Helical" evidence="2">
    <location>
        <begin position="54"/>
        <end position="76"/>
    </location>
</feature>
<keyword evidence="2" id="KW-0472">Membrane</keyword>
<feature type="transmembrane region" description="Helical" evidence="2">
    <location>
        <begin position="135"/>
        <end position="157"/>
    </location>
</feature>
<proteinExistence type="inferred from homology"/>
<keyword evidence="2" id="KW-1003">Cell membrane</keyword>
<evidence type="ECO:0000256" key="1">
    <source>
        <dbReference type="ARBA" id="ARBA00005698"/>
    </source>
</evidence>
<comment type="subcellular location">
    <subcellularLocation>
        <location evidence="2">Cell membrane</location>
        <topology evidence="2">Multi-pass membrane protein</topology>
    </subcellularLocation>
</comment>
<keyword evidence="2" id="KW-0520">NAD</keyword>
<keyword evidence="2" id="KW-1133">Transmembrane helix</keyword>
<gene>
    <name evidence="3" type="primary">nuoJ_1</name>
    <name evidence="3" type="ORF">DSM104440_01004</name>
</gene>
<keyword evidence="2" id="KW-0812">Transmembrane</keyword>
<name>A0A6M4H3M8_9PROT</name>
<dbReference type="GO" id="GO:0048038">
    <property type="term" value="F:quinone binding"/>
    <property type="evidence" value="ECO:0007669"/>
    <property type="project" value="UniProtKB-UniRule"/>
</dbReference>
<dbReference type="InParanoid" id="A0A6M4H3M8"/>
<feature type="transmembrane region" description="Helical" evidence="2">
    <location>
        <begin position="31"/>
        <end position="48"/>
    </location>
</feature>
<accession>A0A6M4H3M8</accession>
<dbReference type="InterPro" id="IPR042106">
    <property type="entry name" value="Nuo/plastoQ_OxRdtase_6_NuoJ"/>
</dbReference>
<dbReference type="KEGG" id="upl:DSM104440_01004"/>
<feature type="transmembrane region" description="Helical" evidence="2">
    <location>
        <begin position="6"/>
        <end position="24"/>
    </location>
</feature>
<protein>
    <recommendedName>
        <fullName evidence="2">NADH-quinone oxidoreductase subunit J</fullName>
        <ecNumber evidence="2">7.1.1.-</ecNumber>
    </recommendedName>
</protein>
<evidence type="ECO:0000313" key="4">
    <source>
        <dbReference type="Proteomes" id="UP000503096"/>
    </source>
</evidence>
<dbReference type="Gene3D" id="1.20.120.1200">
    <property type="entry name" value="NADH-ubiquinone/plastoquinone oxidoreductase chain 6, subunit NuoJ"/>
    <property type="match status" value="1"/>
</dbReference>
<comment type="catalytic activity">
    <reaction evidence="2">
        <text>a quinone + NADH + 5 H(+)(in) = a quinol + NAD(+) + 4 H(+)(out)</text>
        <dbReference type="Rhea" id="RHEA:57888"/>
        <dbReference type="ChEBI" id="CHEBI:15378"/>
        <dbReference type="ChEBI" id="CHEBI:24646"/>
        <dbReference type="ChEBI" id="CHEBI:57540"/>
        <dbReference type="ChEBI" id="CHEBI:57945"/>
        <dbReference type="ChEBI" id="CHEBI:132124"/>
    </reaction>
</comment>
<dbReference type="InterPro" id="IPR001457">
    <property type="entry name" value="NADH_UbQ/plastoQ_OxRdtase_su6"/>
</dbReference>
<keyword evidence="2" id="KW-0874">Quinone</keyword>
<dbReference type="EC" id="7.1.1.-" evidence="2"/>
<reference evidence="3 4" key="1">
    <citation type="submission" date="2020-04" db="EMBL/GenBank/DDBJ databases">
        <title>Usitatibacter rugosus gen. nov., sp. nov. and Usitatibacter palustris sp. nov., novel members of Usitatibacteraceae fam. nov. within the order Nitrosomonadales isolated from soil.</title>
        <authorList>
            <person name="Huber K.J."/>
            <person name="Neumann-Schaal M."/>
            <person name="Geppert A."/>
            <person name="Luckner M."/>
            <person name="Wanner G."/>
            <person name="Overmann J."/>
        </authorList>
    </citation>
    <scope>NUCLEOTIDE SEQUENCE [LARGE SCALE GENOMIC DNA]</scope>
    <source>
        <strain evidence="3 4">Swamp67</strain>
    </source>
</reference>
<dbReference type="EMBL" id="CP053073">
    <property type="protein sequence ID" value="QJR14211.1"/>
    <property type="molecule type" value="Genomic_DNA"/>
</dbReference>
<organism evidence="3 4">
    <name type="scientific">Usitatibacter palustris</name>
    <dbReference type="NCBI Taxonomy" id="2732487"/>
    <lineage>
        <taxon>Bacteria</taxon>
        <taxon>Pseudomonadati</taxon>
        <taxon>Pseudomonadota</taxon>
        <taxon>Betaproteobacteria</taxon>
        <taxon>Nitrosomonadales</taxon>
        <taxon>Usitatibacteraceae</taxon>
        <taxon>Usitatibacter</taxon>
    </lineage>
</organism>
<dbReference type="GO" id="GO:0005886">
    <property type="term" value="C:plasma membrane"/>
    <property type="evidence" value="ECO:0007669"/>
    <property type="project" value="UniProtKB-SubCell"/>
</dbReference>